<dbReference type="Pfam" id="PF08433">
    <property type="entry name" value="KTI12"/>
    <property type="match status" value="1"/>
</dbReference>
<dbReference type="Proteomes" id="UP000035680">
    <property type="component" value="Unassembled WGS sequence"/>
</dbReference>
<dbReference type="InterPro" id="IPR052648">
    <property type="entry name" value="Ser-tRNA(Sec)_kinase"/>
</dbReference>
<keyword evidence="2" id="KW-0067">ATP-binding</keyword>
<dbReference type="SUPFAM" id="SSF52540">
    <property type="entry name" value="P-loop containing nucleoside triphosphate hydrolases"/>
    <property type="match status" value="1"/>
</dbReference>
<reference evidence="4" key="2">
    <citation type="submission" date="2015-08" db="UniProtKB">
        <authorList>
            <consortium name="WormBaseParasite"/>
        </authorList>
    </citation>
    <scope>IDENTIFICATION</scope>
</reference>
<dbReference type="GO" id="GO:0005524">
    <property type="term" value="F:ATP binding"/>
    <property type="evidence" value="ECO:0007669"/>
    <property type="project" value="UniProtKB-KW"/>
</dbReference>
<evidence type="ECO:0000256" key="2">
    <source>
        <dbReference type="ARBA" id="ARBA00022840"/>
    </source>
</evidence>
<dbReference type="GO" id="GO:0000049">
    <property type="term" value="F:tRNA binding"/>
    <property type="evidence" value="ECO:0007669"/>
    <property type="project" value="TreeGrafter"/>
</dbReference>
<dbReference type="AlphaFoldDB" id="A0A0K0FL43"/>
<dbReference type="InterPro" id="IPR027417">
    <property type="entry name" value="P-loop_NTPase"/>
</dbReference>
<evidence type="ECO:0000313" key="4">
    <source>
        <dbReference type="WBParaSite" id="SVE_0975800.1"/>
    </source>
</evidence>
<dbReference type="PANTHER" id="PTHR20873">
    <property type="entry name" value="L-SERYL-TRNA(SEC) KINASE"/>
    <property type="match status" value="1"/>
</dbReference>
<protein>
    <submittedName>
        <fullName evidence="4">L-seryl-tRNA(Sec) kinase (inferred by orthology to a human protein)</fullName>
    </submittedName>
</protein>
<dbReference type="STRING" id="75913.A0A0K0FL43"/>
<dbReference type="WBParaSite" id="SVE_0975800.1">
    <property type="protein sequence ID" value="SVE_0975800.1"/>
    <property type="gene ID" value="SVE_0975800"/>
</dbReference>
<proteinExistence type="predicted"/>
<evidence type="ECO:0000256" key="1">
    <source>
        <dbReference type="ARBA" id="ARBA00022741"/>
    </source>
</evidence>
<accession>A0A0K0FL43</accession>
<dbReference type="GO" id="GO:0016301">
    <property type="term" value="F:kinase activity"/>
    <property type="evidence" value="ECO:0007669"/>
    <property type="project" value="TreeGrafter"/>
</dbReference>
<keyword evidence="1" id="KW-0547">Nucleotide-binding</keyword>
<evidence type="ECO:0000313" key="3">
    <source>
        <dbReference type="Proteomes" id="UP000035680"/>
    </source>
</evidence>
<keyword evidence="3" id="KW-1185">Reference proteome</keyword>
<dbReference type="InterPro" id="IPR013641">
    <property type="entry name" value="KTI12/PSTK"/>
</dbReference>
<sequence length="242" mass="28809">MALFLICGIPGSGKSYFCNLLIAKINNIKYYSFDDFIQTNSQFRNDDCRNNRIKWENYVKKDIEESEFDMVIVEDNFWFKSMRKPFVKFAKRLNIQIGIINFNISLNICLERNSHRCGKQKINEETIVKLFHNNDINEDDKKYYDYFIEINSNTNITDVLDFIIKLKIDKYLKNNKKSCDTILSKSIKNANDEREEILRKSISILIKEGYNYCDLKVIKDKMKDDYTWNDCLATMRTYLSND</sequence>
<dbReference type="PANTHER" id="PTHR20873:SF0">
    <property type="entry name" value="L-SERYL-TRNA(SEC) KINASE"/>
    <property type="match status" value="1"/>
</dbReference>
<name>A0A0K0FL43_STRVS</name>
<dbReference type="Gene3D" id="3.40.50.300">
    <property type="entry name" value="P-loop containing nucleotide triphosphate hydrolases"/>
    <property type="match status" value="1"/>
</dbReference>
<organism evidence="3 4">
    <name type="scientific">Strongyloides venezuelensis</name>
    <name type="common">Threadworm</name>
    <dbReference type="NCBI Taxonomy" id="75913"/>
    <lineage>
        <taxon>Eukaryota</taxon>
        <taxon>Metazoa</taxon>
        <taxon>Ecdysozoa</taxon>
        <taxon>Nematoda</taxon>
        <taxon>Chromadorea</taxon>
        <taxon>Rhabditida</taxon>
        <taxon>Tylenchina</taxon>
        <taxon>Panagrolaimomorpha</taxon>
        <taxon>Strongyloidoidea</taxon>
        <taxon>Strongyloididae</taxon>
        <taxon>Strongyloides</taxon>
    </lineage>
</organism>
<reference evidence="3" key="1">
    <citation type="submission" date="2014-07" db="EMBL/GenBank/DDBJ databases">
        <authorList>
            <person name="Martin A.A"/>
            <person name="De Silva N."/>
        </authorList>
    </citation>
    <scope>NUCLEOTIDE SEQUENCE</scope>
</reference>